<organism evidence="4 5">
    <name type="scientific">Polarella glacialis</name>
    <name type="common">Dinoflagellate</name>
    <dbReference type="NCBI Taxonomy" id="89957"/>
    <lineage>
        <taxon>Eukaryota</taxon>
        <taxon>Sar</taxon>
        <taxon>Alveolata</taxon>
        <taxon>Dinophyceae</taxon>
        <taxon>Suessiales</taxon>
        <taxon>Suessiaceae</taxon>
        <taxon>Polarella</taxon>
    </lineage>
</organism>
<dbReference type="PROSITE" id="PS50103">
    <property type="entry name" value="ZF_C3H1"/>
    <property type="match status" value="1"/>
</dbReference>
<evidence type="ECO:0000256" key="1">
    <source>
        <dbReference type="PROSITE-ProRule" id="PRU00723"/>
    </source>
</evidence>
<keyword evidence="5" id="KW-1185">Reference proteome</keyword>
<proteinExistence type="predicted"/>
<keyword evidence="1" id="KW-0479">Metal-binding</keyword>
<evidence type="ECO:0000259" key="3">
    <source>
        <dbReference type="PROSITE" id="PS50103"/>
    </source>
</evidence>
<evidence type="ECO:0000313" key="5">
    <source>
        <dbReference type="Proteomes" id="UP000654075"/>
    </source>
</evidence>
<feature type="region of interest" description="Disordered" evidence="2">
    <location>
        <begin position="125"/>
        <end position="147"/>
    </location>
</feature>
<feature type="region of interest" description="Disordered" evidence="2">
    <location>
        <begin position="1"/>
        <end position="23"/>
    </location>
</feature>
<feature type="zinc finger region" description="C3H1-type" evidence="1">
    <location>
        <begin position="28"/>
        <end position="52"/>
    </location>
</feature>
<comment type="caution">
    <text evidence="4">The sequence shown here is derived from an EMBL/GenBank/DDBJ whole genome shotgun (WGS) entry which is preliminary data.</text>
</comment>
<gene>
    <name evidence="4" type="ORF">PGLA1383_LOCUS35208</name>
</gene>
<dbReference type="AlphaFoldDB" id="A0A813G3X6"/>
<dbReference type="Proteomes" id="UP000654075">
    <property type="component" value="Unassembled WGS sequence"/>
</dbReference>
<protein>
    <recommendedName>
        <fullName evidence="3">C3H1-type domain-containing protein</fullName>
    </recommendedName>
</protein>
<feature type="non-terminal residue" evidence="4">
    <location>
        <position position="168"/>
    </location>
</feature>
<feature type="domain" description="C3H1-type" evidence="3">
    <location>
        <begin position="28"/>
        <end position="52"/>
    </location>
</feature>
<evidence type="ECO:0000256" key="2">
    <source>
        <dbReference type="SAM" id="MobiDB-lite"/>
    </source>
</evidence>
<dbReference type="EMBL" id="CAJNNV010026199">
    <property type="protein sequence ID" value="CAE8617547.1"/>
    <property type="molecule type" value="Genomic_DNA"/>
</dbReference>
<dbReference type="GO" id="GO:0008270">
    <property type="term" value="F:zinc ion binding"/>
    <property type="evidence" value="ECO:0007669"/>
    <property type="project" value="UniProtKB-KW"/>
</dbReference>
<sequence>ADNVPEASPHPPGPVMRGSEQHPHNCQPCKFYSKKGRGCVDGDNCSHCHLCKWVDQRVRPQRKRLVLEKERRLTLASLASTSCVSSCQSARDLDSDSEATESVPSSSTSISAWSRLEMCSSREVEDHGLPLRSLPPKPRWGDEDDLTDTEDVDHVLRLWRCEQSSPKQ</sequence>
<name>A0A813G3X6_POLGL</name>
<dbReference type="InterPro" id="IPR000571">
    <property type="entry name" value="Znf_CCCH"/>
</dbReference>
<reference evidence="4" key="1">
    <citation type="submission" date="2021-02" db="EMBL/GenBank/DDBJ databases">
        <authorList>
            <person name="Dougan E. K."/>
            <person name="Rhodes N."/>
            <person name="Thang M."/>
            <person name="Chan C."/>
        </authorList>
    </citation>
    <scope>NUCLEOTIDE SEQUENCE</scope>
</reference>
<keyword evidence="1" id="KW-0863">Zinc-finger</keyword>
<evidence type="ECO:0000313" key="4">
    <source>
        <dbReference type="EMBL" id="CAE8617547.1"/>
    </source>
</evidence>
<accession>A0A813G3X6</accession>
<keyword evidence="1" id="KW-0862">Zinc</keyword>